<feature type="compositionally biased region" description="Polar residues" evidence="1">
    <location>
        <begin position="365"/>
        <end position="379"/>
    </location>
</feature>
<feature type="region of interest" description="Disordered" evidence="1">
    <location>
        <begin position="53"/>
        <end position="97"/>
    </location>
</feature>
<reference evidence="2" key="1">
    <citation type="submission" date="2023-02" db="EMBL/GenBank/DDBJ databases">
        <title>Mating type loci evolution in Malassezia.</title>
        <authorList>
            <person name="Coelho M.A."/>
        </authorList>
    </citation>
    <scope>NUCLEOTIDE SEQUENCE</scope>
    <source>
        <strain evidence="2">CBS 14136</strain>
    </source>
</reference>
<evidence type="ECO:0000313" key="2">
    <source>
        <dbReference type="EMBL" id="WFD42183.1"/>
    </source>
</evidence>
<dbReference type="EMBL" id="CP118375">
    <property type="protein sequence ID" value="WFD42183.1"/>
    <property type="molecule type" value="Genomic_DNA"/>
</dbReference>
<evidence type="ECO:0000256" key="1">
    <source>
        <dbReference type="SAM" id="MobiDB-lite"/>
    </source>
</evidence>
<proteinExistence type="predicted"/>
<evidence type="ECO:0000313" key="3">
    <source>
        <dbReference type="Proteomes" id="UP001214628"/>
    </source>
</evidence>
<organism evidence="2 3">
    <name type="scientific">Malassezia psittaci</name>
    <dbReference type="NCBI Taxonomy" id="1821823"/>
    <lineage>
        <taxon>Eukaryota</taxon>
        <taxon>Fungi</taxon>
        <taxon>Dikarya</taxon>
        <taxon>Basidiomycota</taxon>
        <taxon>Ustilaginomycotina</taxon>
        <taxon>Malasseziomycetes</taxon>
        <taxon>Malasseziales</taxon>
        <taxon>Malasseziaceae</taxon>
        <taxon>Malassezia</taxon>
    </lineage>
</organism>
<gene>
    <name evidence="2" type="ORF">MPSI1_000822</name>
</gene>
<feature type="region of interest" description="Disordered" evidence="1">
    <location>
        <begin position="1"/>
        <end position="38"/>
    </location>
</feature>
<name>A0AAF0F3W0_9BASI</name>
<keyword evidence="3" id="KW-1185">Reference proteome</keyword>
<dbReference type="AlphaFoldDB" id="A0AAF0F3W0"/>
<feature type="region of interest" description="Disordered" evidence="1">
    <location>
        <begin position="317"/>
        <end position="346"/>
    </location>
</feature>
<dbReference type="Proteomes" id="UP001214628">
    <property type="component" value="Chromosome 1"/>
</dbReference>
<protein>
    <submittedName>
        <fullName evidence="2">Uncharacterized protein</fullName>
    </submittedName>
</protein>
<feature type="compositionally biased region" description="Low complexity" evidence="1">
    <location>
        <begin position="329"/>
        <end position="340"/>
    </location>
</feature>
<sequence>MEVSMQENTPHVPGRMTSSGNTSPGTNRDSGPVPMSLPAILQNPRLRHLQTPLRSRHVAASSSIQKSDSYVGKRRMRRNENSRFLSNPHTVRPAPDDFQLQRNTVRSTFETPCKGTEASLDTISESNVPDFGSPNNSSAAFEVNSALRGQFSISLKDAQQFLLNRQSKKDSIDTLTQAFDKSILADPPPSVPTGSMTFIELLIATARREISDWLQKTVHLQHNKSSITPRQILLRPSSSVQNHVAIVEVQRTSAYLVWHIDDAYNRLAVHCVARVLNCPSFSRPVLSHARPVGGAERHTWILHPNPLVRGKRSRTNVLRTSRTRHTRTDSTSTVDSTTSSMIGTNVDPSPLTAGILHGGFDGIQSPPTTDFEYTSTEEFTGSERGDGFSDIES</sequence>
<feature type="region of interest" description="Disordered" evidence="1">
    <location>
        <begin position="364"/>
        <end position="393"/>
    </location>
</feature>
<accession>A0AAF0F3W0</accession>
<feature type="compositionally biased region" description="Polar residues" evidence="1">
    <location>
        <begin position="16"/>
        <end position="29"/>
    </location>
</feature>